<keyword evidence="5" id="KW-0805">Transcription regulation</keyword>
<evidence type="ECO:0000256" key="6">
    <source>
        <dbReference type="ARBA" id="ARBA00023026"/>
    </source>
</evidence>
<sequence length="218" mass="25073">MQKILVVDDEKAIREMIKRGLRHHHVLLASDAEEALSILDTEKVALCVVDVMMPGMDGFMLCDHIKNYYDKPVIMLTARNELSDKRTAFEAGTDDYVTKPFIVEELAFRIKAVLNRYQQQSSLAFGGLVLDVDSYEVKIDNQTLYLPRKEFEVLAELIRLSPKVATREHLIEHIWGFDFNGDARTVDVHVKRLRKRLTIDPHIEIVTVRGVGYKVQHV</sequence>
<evidence type="ECO:0000313" key="16">
    <source>
        <dbReference type="EMBL" id="TDM03233.1"/>
    </source>
</evidence>
<feature type="domain" description="Response regulatory" evidence="14">
    <location>
        <begin position="3"/>
        <end position="114"/>
    </location>
</feature>
<evidence type="ECO:0000259" key="15">
    <source>
        <dbReference type="PROSITE" id="PS51755"/>
    </source>
</evidence>
<keyword evidence="8" id="KW-0010">Activator</keyword>
<dbReference type="Proteomes" id="UP000295328">
    <property type="component" value="Unassembled WGS sequence"/>
</dbReference>
<dbReference type="GO" id="GO:0006355">
    <property type="term" value="P:regulation of DNA-templated transcription"/>
    <property type="evidence" value="ECO:0007669"/>
    <property type="project" value="InterPro"/>
</dbReference>
<evidence type="ECO:0000256" key="13">
    <source>
        <dbReference type="PROSITE-ProRule" id="PRU01091"/>
    </source>
</evidence>
<evidence type="ECO:0000256" key="10">
    <source>
        <dbReference type="ARBA" id="ARBA00037471"/>
    </source>
</evidence>
<evidence type="ECO:0000256" key="3">
    <source>
        <dbReference type="ARBA" id="ARBA00022553"/>
    </source>
</evidence>
<evidence type="ECO:0000256" key="4">
    <source>
        <dbReference type="ARBA" id="ARBA00023012"/>
    </source>
</evidence>
<dbReference type="SMART" id="SM00862">
    <property type="entry name" value="Trans_reg_C"/>
    <property type="match status" value="1"/>
</dbReference>
<dbReference type="InterPro" id="IPR001789">
    <property type="entry name" value="Sig_transdc_resp-reg_receiver"/>
</dbReference>
<dbReference type="AlphaFoldDB" id="A0A4R6BN13"/>
<dbReference type="InterPro" id="IPR036388">
    <property type="entry name" value="WH-like_DNA-bd_sf"/>
</dbReference>
<keyword evidence="6" id="KW-0843">Virulence</keyword>
<proteinExistence type="predicted"/>
<evidence type="ECO:0000256" key="12">
    <source>
        <dbReference type="PROSITE-ProRule" id="PRU00169"/>
    </source>
</evidence>
<comment type="function">
    <text evidence="10">Member of the two-component regulatory system HssS/HssR involved in intracellular heme homeostasis and tempering of staphylococcal virulence. Phosphorylated HssR binds to a direct repeat sequence within hrtAB promoter and activates the expression of hrtAB, an efflux pump, in response to extracellular heme, hemin, hemoglobin or blood.</text>
</comment>
<keyword evidence="17" id="KW-1185">Reference proteome</keyword>
<dbReference type="GO" id="GO:0005829">
    <property type="term" value="C:cytosol"/>
    <property type="evidence" value="ECO:0007669"/>
    <property type="project" value="TreeGrafter"/>
</dbReference>
<organism evidence="16 17">
    <name type="scientific">Macrococcus hajekii</name>
    <dbReference type="NCBI Taxonomy" id="198482"/>
    <lineage>
        <taxon>Bacteria</taxon>
        <taxon>Bacillati</taxon>
        <taxon>Bacillota</taxon>
        <taxon>Bacilli</taxon>
        <taxon>Bacillales</taxon>
        <taxon>Staphylococcaceae</taxon>
        <taxon>Macrococcus</taxon>
    </lineage>
</organism>
<dbReference type="InterPro" id="IPR016032">
    <property type="entry name" value="Sig_transdc_resp-reg_C-effctor"/>
</dbReference>
<dbReference type="InterPro" id="IPR001867">
    <property type="entry name" value="OmpR/PhoB-type_DNA-bd"/>
</dbReference>
<dbReference type="PANTHER" id="PTHR48111">
    <property type="entry name" value="REGULATOR OF RPOS"/>
    <property type="match status" value="1"/>
</dbReference>
<dbReference type="GO" id="GO:0032993">
    <property type="term" value="C:protein-DNA complex"/>
    <property type="evidence" value="ECO:0007669"/>
    <property type="project" value="TreeGrafter"/>
</dbReference>
<dbReference type="PROSITE" id="PS50110">
    <property type="entry name" value="RESPONSE_REGULATORY"/>
    <property type="match status" value="1"/>
</dbReference>
<feature type="modified residue" description="4-aspartylphosphate" evidence="12">
    <location>
        <position position="50"/>
    </location>
</feature>
<dbReference type="OrthoDB" id="9790442at2"/>
<keyword evidence="4" id="KW-0902">Two-component regulatory system</keyword>
<dbReference type="RefSeq" id="WP_133429320.1">
    <property type="nucleotide sequence ID" value="NZ_BMCC01000001.1"/>
</dbReference>
<feature type="DNA-binding region" description="OmpR/PhoB-type" evidence="13">
    <location>
        <begin position="120"/>
        <end position="217"/>
    </location>
</feature>
<evidence type="ECO:0000313" key="17">
    <source>
        <dbReference type="Proteomes" id="UP000295328"/>
    </source>
</evidence>
<evidence type="ECO:0000259" key="14">
    <source>
        <dbReference type="PROSITE" id="PS50110"/>
    </source>
</evidence>
<keyword evidence="9" id="KW-0804">Transcription</keyword>
<dbReference type="EMBL" id="SCWE01000001">
    <property type="protein sequence ID" value="TDM03233.1"/>
    <property type="molecule type" value="Genomic_DNA"/>
</dbReference>
<dbReference type="InterPro" id="IPR011006">
    <property type="entry name" value="CheY-like_superfamily"/>
</dbReference>
<evidence type="ECO:0000256" key="5">
    <source>
        <dbReference type="ARBA" id="ARBA00023015"/>
    </source>
</evidence>
<protein>
    <recommendedName>
        <fullName evidence="11">Heme response regulator HssR</fullName>
    </recommendedName>
</protein>
<name>A0A4R6BN13_9STAP</name>
<evidence type="ECO:0000256" key="8">
    <source>
        <dbReference type="ARBA" id="ARBA00023159"/>
    </source>
</evidence>
<dbReference type="CDD" id="cd00383">
    <property type="entry name" value="trans_reg_C"/>
    <property type="match status" value="1"/>
</dbReference>
<dbReference type="Pfam" id="PF00486">
    <property type="entry name" value="Trans_reg_C"/>
    <property type="match status" value="1"/>
</dbReference>
<dbReference type="GO" id="GO:0000976">
    <property type="term" value="F:transcription cis-regulatory region binding"/>
    <property type="evidence" value="ECO:0007669"/>
    <property type="project" value="TreeGrafter"/>
</dbReference>
<evidence type="ECO:0000256" key="9">
    <source>
        <dbReference type="ARBA" id="ARBA00023163"/>
    </source>
</evidence>
<keyword evidence="2" id="KW-0963">Cytoplasm</keyword>
<dbReference type="PROSITE" id="PS51755">
    <property type="entry name" value="OMPR_PHOB"/>
    <property type="match status" value="1"/>
</dbReference>
<dbReference type="Pfam" id="PF00072">
    <property type="entry name" value="Response_reg"/>
    <property type="match status" value="1"/>
</dbReference>
<evidence type="ECO:0000256" key="11">
    <source>
        <dbReference type="ARBA" id="ARBA00039976"/>
    </source>
</evidence>
<dbReference type="SMART" id="SM00448">
    <property type="entry name" value="REC"/>
    <property type="match status" value="1"/>
</dbReference>
<accession>A0A4R6BN13</accession>
<dbReference type="SUPFAM" id="SSF52172">
    <property type="entry name" value="CheY-like"/>
    <property type="match status" value="1"/>
</dbReference>
<evidence type="ECO:0000256" key="7">
    <source>
        <dbReference type="ARBA" id="ARBA00023125"/>
    </source>
</evidence>
<feature type="domain" description="OmpR/PhoB-type" evidence="15">
    <location>
        <begin position="120"/>
        <end position="217"/>
    </location>
</feature>
<dbReference type="InterPro" id="IPR039420">
    <property type="entry name" value="WalR-like"/>
</dbReference>
<evidence type="ECO:0000256" key="1">
    <source>
        <dbReference type="ARBA" id="ARBA00004496"/>
    </source>
</evidence>
<gene>
    <name evidence="16" type="ORF">ERX37_03875</name>
</gene>
<dbReference type="GO" id="GO:0000156">
    <property type="term" value="F:phosphorelay response regulator activity"/>
    <property type="evidence" value="ECO:0007669"/>
    <property type="project" value="TreeGrafter"/>
</dbReference>
<dbReference type="Gene3D" id="1.10.10.10">
    <property type="entry name" value="Winged helix-like DNA-binding domain superfamily/Winged helix DNA-binding domain"/>
    <property type="match status" value="1"/>
</dbReference>
<comment type="subcellular location">
    <subcellularLocation>
        <location evidence="1">Cytoplasm</location>
    </subcellularLocation>
</comment>
<comment type="caution">
    <text evidence="16">The sequence shown here is derived from an EMBL/GenBank/DDBJ whole genome shotgun (WGS) entry which is preliminary data.</text>
</comment>
<keyword evidence="3 12" id="KW-0597">Phosphoprotein</keyword>
<dbReference type="SUPFAM" id="SSF46894">
    <property type="entry name" value="C-terminal effector domain of the bipartite response regulators"/>
    <property type="match status" value="1"/>
</dbReference>
<reference evidence="16 17" key="1">
    <citation type="submission" date="2019-01" db="EMBL/GenBank/DDBJ databases">
        <title>Draft genome sequences of the type strains of six Macrococcus species.</title>
        <authorList>
            <person name="Mazhar S."/>
            <person name="Altermann E."/>
            <person name="Hill C."/>
            <person name="Mcauliffe O."/>
        </authorList>
    </citation>
    <scope>NUCLEOTIDE SEQUENCE [LARGE SCALE GENOMIC DNA]</scope>
    <source>
        <strain evidence="16 17">CCM4809</strain>
    </source>
</reference>
<dbReference type="Gene3D" id="3.40.50.2300">
    <property type="match status" value="1"/>
</dbReference>
<keyword evidence="7 13" id="KW-0238">DNA-binding</keyword>
<evidence type="ECO:0000256" key="2">
    <source>
        <dbReference type="ARBA" id="ARBA00022490"/>
    </source>
</evidence>
<dbReference type="PANTHER" id="PTHR48111:SF49">
    <property type="entry name" value="HEME RESPONSE REGULATOR HSSR"/>
    <property type="match status" value="1"/>
</dbReference>
<dbReference type="CDD" id="cd17574">
    <property type="entry name" value="REC_OmpR"/>
    <property type="match status" value="1"/>
</dbReference>